<dbReference type="PANTHER" id="PTHR33993">
    <property type="entry name" value="GLYOXALASE-RELATED"/>
    <property type="match status" value="1"/>
</dbReference>
<keyword evidence="2" id="KW-0456">Lyase</keyword>
<accession>A0ABU1UI30</accession>
<dbReference type="RefSeq" id="WP_310061916.1">
    <property type="nucleotide sequence ID" value="NZ_JAVDVQ010000034.1"/>
</dbReference>
<keyword evidence="3" id="KW-1185">Reference proteome</keyword>
<dbReference type="GO" id="GO:0016829">
    <property type="term" value="F:lyase activity"/>
    <property type="evidence" value="ECO:0007669"/>
    <property type="project" value="UniProtKB-KW"/>
</dbReference>
<sequence>MAGRVVHFEIPADDEERAREFYKSAFGWTINTMPDIGYSMVMTTPTDESGMPAEAGSINGGMFAREGELRSPVITVDVEDIDAVLEKIGGLGGSTVRPKQAVMDMGFAAYFRDPEGNILGLWQNAAPAGDSGGAAAGANDIGA</sequence>
<dbReference type="PROSITE" id="PS51819">
    <property type="entry name" value="VOC"/>
    <property type="match status" value="1"/>
</dbReference>
<reference evidence="2 3" key="1">
    <citation type="submission" date="2023-07" db="EMBL/GenBank/DDBJ databases">
        <title>Sorghum-associated microbial communities from plants grown in Nebraska, USA.</title>
        <authorList>
            <person name="Schachtman D."/>
        </authorList>
    </citation>
    <scope>NUCLEOTIDE SEQUENCE [LARGE SCALE GENOMIC DNA]</scope>
    <source>
        <strain evidence="2 3">BE167</strain>
    </source>
</reference>
<dbReference type="EMBL" id="JAVDVQ010000034">
    <property type="protein sequence ID" value="MDR7084857.1"/>
    <property type="molecule type" value="Genomic_DNA"/>
</dbReference>
<dbReference type="Gene3D" id="3.10.180.10">
    <property type="entry name" value="2,3-Dihydroxybiphenyl 1,2-Dioxygenase, domain 1"/>
    <property type="match status" value="1"/>
</dbReference>
<dbReference type="CDD" id="cd07247">
    <property type="entry name" value="SgaA_N_like"/>
    <property type="match status" value="1"/>
</dbReference>
<dbReference type="Pfam" id="PF22677">
    <property type="entry name" value="Ble-like_N"/>
    <property type="match status" value="1"/>
</dbReference>
<dbReference type="InterPro" id="IPR053863">
    <property type="entry name" value="Glyoxy/Ble-like_N"/>
</dbReference>
<dbReference type="InterPro" id="IPR037523">
    <property type="entry name" value="VOC_core"/>
</dbReference>
<dbReference type="Proteomes" id="UP001252243">
    <property type="component" value="Unassembled WGS sequence"/>
</dbReference>
<dbReference type="InterPro" id="IPR052164">
    <property type="entry name" value="Anthracycline_SecMetBiosynth"/>
</dbReference>
<name>A0ABU1UI30_9MICC</name>
<dbReference type="PANTHER" id="PTHR33993:SF2">
    <property type="entry name" value="VOC DOMAIN-CONTAINING PROTEIN"/>
    <property type="match status" value="1"/>
</dbReference>
<gene>
    <name evidence="2" type="ORF">J2X01_004174</name>
</gene>
<organism evidence="2 3">
    <name type="scientific">Arthrobacter ginsengisoli</name>
    <dbReference type="NCBI Taxonomy" id="1356565"/>
    <lineage>
        <taxon>Bacteria</taxon>
        <taxon>Bacillati</taxon>
        <taxon>Actinomycetota</taxon>
        <taxon>Actinomycetes</taxon>
        <taxon>Micrococcales</taxon>
        <taxon>Micrococcaceae</taxon>
        <taxon>Arthrobacter</taxon>
    </lineage>
</organism>
<evidence type="ECO:0000313" key="3">
    <source>
        <dbReference type="Proteomes" id="UP001252243"/>
    </source>
</evidence>
<proteinExistence type="predicted"/>
<protein>
    <submittedName>
        <fullName evidence="2">Enzyme related to lactoylglutathione lyase</fullName>
    </submittedName>
</protein>
<dbReference type="InterPro" id="IPR029068">
    <property type="entry name" value="Glyas_Bleomycin-R_OHBP_Dase"/>
</dbReference>
<evidence type="ECO:0000313" key="2">
    <source>
        <dbReference type="EMBL" id="MDR7084857.1"/>
    </source>
</evidence>
<comment type="caution">
    <text evidence="2">The sequence shown here is derived from an EMBL/GenBank/DDBJ whole genome shotgun (WGS) entry which is preliminary data.</text>
</comment>
<feature type="domain" description="VOC" evidence="1">
    <location>
        <begin position="4"/>
        <end position="124"/>
    </location>
</feature>
<dbReference type="SUPFAM" id="SSF54593">
    <property type="entry name" value="Glyoxalase/Bleomycin resistance protein/Dihydroxybiphenyl dioxygenase"/>
    <property type="match status" value="1"/>
</dbReference>
<evidence type="ECO:0000259" key="1">
    <source>
        <dbReference type="PROSITE" id="PS51819"/>
    </source>
</evidence>